<dbReference type="OrthoDB" id="3758675at2759"/>
<name>A0A8T2VFD5_CERRI</name>
<dbReference type="EMBL" id="CM035407">
    <property type="protein sequence ID" value="KAH7443189.1"/>
    <property type="molecule type" value="Genomic_DNA"/>
</dbReference>
<dbReference type="CDD" id="cd09302">
    <property type="entry name" value="Jacalin_like"/>
    <property type="match status" value="1"/>
</dbReference>
<protein>
    <recommendedName>
        <fullName evidence="1">Jacalin-type lectin domain-containing protein</fullName>
    </recommendedName>
</protein>
<feature type="domain" description="Jacalin-type lectin" evidence="1">
    <location>
        <begin position="6"/>
        <end position="147"/>
    </location>
</feature>
<evidence type="ECO:0000313" key="2">
    <source>
        <dbReference type="EMBL" id="KAH7443189.1"/>
    </source>
</evidence>
<evidence type="ECO:0000259" key="1">
    <source>
        <dbReference type="PROSITE" id="PS51752"/>
    </source>
</evidence>
<proteinExistence type="predicted"/>
<dbReference type="Pfam" id="PF01419">
    <property type="entry name" value="Jacalin"/>
    <property type="match status" value="1"/>
</dbReference>
<dbReference type="OMA" id="KSIMYIN"/>
<dbReference type="InterPro" id="IPR001229">
    <property type="entry name" value="Jacalin-like_lectin_dom"/>
</dbReference>
<dbReference type="PANTHER" id="PTHR34007:SF1">
    <property type="entry name" value="AEROLYSIN-LIKE PROTEIN-RELATED"/>
    <property type="match status" value="1"/>
</dbReference>
<reference evidence="2" key="1">
    <citation type="submission" date="2021-08" db="EMBL/GenBank/DDBJ databases">
        <title>WGS assembly of Ceratopteris richardii.</title>
        <authorList>
            <person name="Marchant D.B."/>
            <person name="Chen G."/>
            <person name="Jenkins J."/>
            <person name="Shu S."/>
            <person name="Leebens-Mack J."/>
            <person name="Grimwood J."/>
            <person name="Schmutz J."/>
            <person name="Soltis P."/>
            <person name="Soltis D."/>
            <person name="Chen Z.-H."/>
        </authorList>
    </citation>
    <scope>NUCLEOTIDE SEQUENCE</scope>
    <source>
        <strain evidence="2">Whitten #5841</strain>
        <tissue evidence="2">Leaf</tissue>
    </source>
</reference>
<sequence length="312" mass="34336">MTADLLAPLQFIGGSGGSQHKVKGWERGQRIRKIEVFVGGSQIKAIRLWLTGDGDYQEFGRPGDHPSKEFTFQDDEQVTSMSLWGNGVGTRAGAIKFKTSLNRTFDYGMTGRSRKKEYKVDVGSGIMVGAIYNAGEDIDAQGYYFLSSSVLNGHLGSLKYGSLNGRVEPETLDSFAQTNRSSGPVSWTFSGEKEVILSKKWTSSTEQSFKVTEIAGAEVPSFSLQSSFEWETRQTSSYDRETTERKTLSWSNSGQLRTNESISLTAITRKGTLSVPYTATVTINLTNGSRFEFLESGTFTGIAYTSVEIQNT</sequence>
<comment type="caution">
    <text evidence="2">The sequence shown here is derived from an EMBL/GenBank/DDBJ whole genome shotgun (WGS) entry which is preliminary data.</text>
</comment>
<dbReference type="AlphaFoldDB" id="A0A8T2VFD5"/>
<dbReference type="Proteomes" id="UP000825935">
    <property type="component" value="Chromosome 2"/>
</dbReference>
<dbReference type="InterPro" id="IPR036404">
    <property type="entry name" value="Jacalin-like_lectin_dom_sf"/>
</dbReference>
<dbReference type="SUPFAM" id="SSF51101">
    <property type="entry name" value="Mannose-binding lectins"/>
    <property type="match status" value="1"/>
</dbReference>
<dbReference type="PANTHER" id="PTHR34007">
    <property type="entry name" value="AEROLYSIN-LIKE PROTEIN-RELATED"/>
    <property type="match status" value="1"/>
</dbReference>
<organism evidence="2 3">
    <name type="scientific">Ceratopteris richardii</name>
    <name type="common">Triangle waterfern</name>
    <dbReference type="NCBI Taxonomy" id="49495"/>
    <lineage>
        <taxon>Eukaryota</taxon>
        <taxon>Viridiplantae</taxon>
        <taxon>Streptophyta</taxon>
        <taxon>Embryophyta</taxon>
        <taxon>Tracheophyta</taxon>
        <taxon>Polypodiopsida</taxon>
        <taxon>Polypodiidae</taxon>
        <taxon>Polypodiales</taxon>
        <taxon>Pteridineae</taxon>
        <taxon>Pteridaceae</taxon>
        <taxon>Parkerioideae</taxon>
        <taxon>Ceratopteris</taxon>
    </lineage>
</organism>
<dbReference type="PROSITE" id="PS51752">
    <property type="entry name" value="JACALIN_LECTIN"/>
    <property type="match status" value="1"/>
</dbReference>
<accession>A0A8T2VFD5</accession>
<gene>
    <name evidence="2" type="ORF">KP509_02G024700</name>
</gene>
<dbReference type="Gene3D" id="2.100.10.30">
    <property type="entry name" value="Jacalin-like lectin domain"/>
    <property type="match status" value="1"/>
</dbReference>
<dbReference type="InterPro" id="IPR053280">
    <property type="entry name" value="Aerolysin-like_pore-former"/>
</dbReference>
<keyword evidence="3" id="KW-1185">Reference proteome</keyword>
<dbReference type="Gene3D" id="2.170.15.10">
    <property type="entry name" value="Proaerolysin, chain A, domain 3"/>
    <property type="match status" value="1"/>
</dbReference>
<evidence type="ECO:0000313" key="3">
    <source>
        <dbReference type="Proteomes" id="UP000825935"/>
    </source>
</evidence>